<keyword evidence="2" id="KW-1185">Reference proteome</keyword>
<dbReference type="RefSeq" id="XP_030380638.1">
    <property type="nucleotide sequence ID" value="XM_030524778.1"/>
</dbReference>
<protein>
    <submittedName>
        <fullName evidence="3">Uncharacterized histidine-rich protein DDB_G0274557</fullName>
    </submittedName>
</protein>
<accession>A0A6J2TZL3</accession>
<feature type="chain" id="PRO_5027041455" evidence="1">
    <location>
        <begin position="19"/>
        <end position="128"/>
    </location>
</feature>
<evidence type="ECO:0000313" key="3">
    <source>
        <dbReference type="RefSeq" id="XP_030380638.1"/>
    </source>
</evidence>
<reference evidence="3" key="1">
    <citation type="submission" date="2025-08" db="UniProtKB">
        <authorList>
            <consortium name="RefSeq"/>
        </authorList>
    </citation>
    <scope>IDENTIFICATION</scope>
    <source>
        <strain evidence="3">11010-0011.00</strain>
        <tissue evidence="3">Whole body</tissue>
    </source>
</reference>
<dbReference type="AlphaFoldDB" id="A0A6J2TZL3"/>
<name>A0A6J2TZL3_DROLE</name>
<organism evidence="2 3">
    <name type="scientific">Drosophila lebanonensis</name>
    <name type="common">Fruit fly</name>
    <name type="synonym">Scaptodrosophila lebanonensis</name>
    <dbReference type="NCBI Taxonomy" id="7225"/>
    <lineage>
        <taxon>Eukaryota</taxon>
        <taxon>Metazoa</taxon>
        <taxon>Ecdysozoa</taxon>
        <taxon>Arthropoda</taxon>
        <taxon>Hexapoda</taxon>
        <taxon>Insecta</taxon>
        <taxon>Pterygota</taxon>
        <taxon>Neoptera</taxon>
        <taxon>Endopterygota</taxon>
        <taxon>Diptera</taxon>
        <taxon>Brachycera</taxon>
        <taxon>Muscomorpha</taxon>
        <taxon>Ephydroidea</taxon>
        <taxon>Drosophilidae</taxon>
        <taxon>Scaptodrosophila</taxon>
    </lineage>
</organism>
<dbReference type="OrthoDB" id="307460at2759"/>
<evidence type="ECO:0000256" key="1">
    <source>
        <dbReference type="SAM" id="SignalP"/>
    </source>
</evidence>
<evidence type="ECO:0000313" key="2">
    <source>
        <dbReference type="Proteomes" id="UP000504634"/>
    </source>
</evidence>
<feature type="signal peptide" evidence="1">
    <location>
        <begin position="1"/>
        <end position="18"/>
    </location>
</feature>
<keyword evidence="1" id="KW-0732">Signal</keyword>
<dbReference type="Proteomes" id="UP000504634">
    <property type="component" value="Unplaced"/>
</dbReference>
<dbReference type="GeneID" id="115628570"/>
<sequence>MTALKIVVFVALCAVAYAAPSPGFFGKHEHHTIHVPYKVHTIHHHHTQKIIKEVPVVKTVHVPVYKEVHVPVYKEVPVPVHHVHREEVHVPIHHHHEHHDHHDEHAHIDAHDLHDVHDYKGWSSHGWL</sequence>
<proteinExistence type="predicted"/>
<gene>
    <name evidence="3" type="primary">LOC115628570</name>
</gene>